<keyword evidence="2" id="KW-1185">Reference proteome</keyword>
<name>A0A5K7X9M7_9BACT</name>
<dbReference type="Proteomes" id="UP000326837">
    <property type="component" value="Chromosome"/>
</dbReference>
<dbReference type="KEGG" id="lpav:PLANPX_0745"/>
<organism evidence="1 2">
    <name type="scientific">Lacipirellula parvula</name>
    <dbReference type="NCBI Taxonomy" id="2650471"/>
    <lineage>
        <taxon>Bacteria</taxon>
        <taxon>Pseudomonadati</taxon>
        <taxon>Planctomycetota</taxon>
        <taxon>Planctomycetia</taxon>
        <taxon>Pirellulales</taxon>
        <taxon>Lacipirellulaceae</taxon>
        <taxon>Lacipirellula</taxon>
    </lineage>
</organism>
<gene>
    <name evidence="1" type="ORF">PLANPX_0745</name>
</gene>
<dbReference type="AlphaFoldDB" id="A0A5K7X9M7"/>
<accession>A0A5K7X9M7</accession>
<sequence>MRASRRATNLSMLPQWGAFRSLIKPAPMRLDLLMETH</sequence>
<protein>
    <submittedName>
        <fullName evidence="1">Uncharacterized protein</fullName>
    </submittedName>
</protein>
<evidence type="ECO:0000313" key="2">
    <source>
        <dbReference type="Proteomes" id="UP000326837"/>
    </source>
</evidence>
<proteinExistence type="predicted"/>
<evidence type="ECO:0000313" key="1">
    <source>
        <dbReference type="EMBL" id="BBO31133.1"/>
    </source>
</evidence>
<reference evidence="2" key="1">
    <citation type="submission" date="2019-10" db="EMBL/GenBank/DDBJ databases">
        <title>Lacipirellula parvula gen. nov., sp. nov., representing a lineage of planctomycetes widespread in freshwater anoxic habitats, and description of the family Lacipirellulaceae.</title>
        <authorList>
            <person name="Dedysh S.N."/>
            <person name="Kulichevskaya I.S."/>
            <person name="Beletsky A.V."/>
            <person name="Rakitin A.L."/>
            <person name="Mardanov A.V."/>
            <person name="Ivanova A.A."/>
            <person name="Saltykova V.X."/>
            <person name="Rijpstra W.I.C."/>
            <person name="Sinninghe Damste J.S."/>
            <person name="Ravin N.V."/>
        </authorList>
    </citation>
    <scope>NUCLEOTIDE SEQUENCE [LARGE SCALE GENOMIC DNA]</scope>
    <source>
        <strain evidence="2">PX69</strain>
    </source>
</reference>
<dbReference type="EMBL" id="AP021861">
    <property type="protein sequence ID" value="BBO31133.1"/>
    <property type="molecule type" value="Genomic_DNA"/>
</dbReference>